<keyword evidence="6" id="KW-1185">Reference proteome</keyword>
<keyword evidence="1 5" id="KW-0645">Protease</keyword>
<dbReference type="InterPro" id="IPR036034">
    <property type="entry name" value="PDZ_sf"/>
</dbReference>
<sequence length="417" mass="44099">MLGIKDSRVSMMKLRPVLLVILLLSGFYYLTTHLAPSGTFAPWVHHVFTRATAPDVSPSTVRGPMGTLELTEAAAAPAFDSEEQQNIAVYKKALPSVVNITSTAVAFDFFYGAVPQQGQGSGFVLNKDGLIITNYHVISLNPQRVEVKLSNKHTYKAKVLAVDKGHDLALLKIDNAPNLVPATLASSQGLVVGQRVYAIGNPFGLQGTMTRGIISAIRSIRGPEQNPIEDAIQTDASVNPGNSGGPLLNSRGEVIGITTMIASNGADQSSGVGFAIPIDTAKAVLSDFEKYGYVRRPSLDIVTLPIGPDIAQQLGLPADYGILIDHVLPGGAAARAGLRGGNQRAYMGNIPVMIGGDLIVGMDGQDIANAQDLSAAMNSHHAGDVVTLTIFRGQKRMDVKVTLSDAKDQQTQQGQQA</sequence>
<protein>
    <submittedName>
        <fullName evidence="5">Serine protease</fullName>
    </submittedName>
</protein>
<dbReference type="PANTHER" id="PTHR43343:SF3">
    <property type="entry name" value="PROTEASE DO-LIKE 8, CHLOROPLASTIC"/>
    <property type="match status" value="1"/>
</dbReference>
<dbReference type="PRINTS" id="PR00834">
    <property type="entry name" value="PROTEASES2C"/>
</dbReference>
<gene>
    <name evidence="5" type="ORF">GCM10011585_34780</name>
</gene>
<accession>A0A917HSC5</accession>
<evidence type="ECO:0000259" key="4">
    <source>
        <dbReference type="PROSITE" id="PS50106"/>
    </source>
</evidence>
<feature type="domain" description="PDZ" evidence="4">
    <location>
        <begin position="301"/>
        <end position="394"/>
    </location>
</feature>
<keyword evidence="3" id="KW-0812">Transmembrane</keyword>
<dbReference type="EMBL" id="BMGT01000004">
    <property type="protein sequence ID" value="GGG87723.1"/>
    <property type="molecule type" value="Genomic_DNA"/>
</dbReference>
<proteinExistence type="predicted"/>
<evidence type="ECO:0000256" key="1">
    <source>
        <dbReference type="ARBA" id="ARBA00022670"/>
    </source>
</evidence>
<dbReference type="Pfam" id="PF13180">
    <property type="entry name" value="PDZ_2"/>
    <property type="match status" value="1"/>
</dbReference>
<dbReference type="Pfam" id="PF13365">
    <property type="entry name" value="Trypsin_2"/>
    <property type="match status" value="1"/>
</dbReference>
<comment type="caution">
    <text evidence="5">The sequence shown here is derived from an EMBL/GenBank/DDBJ whole genome shotgun (WGS) entry which is preliminary data.</text>
</comment>
<dbReference type="SUPFAM" id="SSF50156">
    <property type="entry name" value="PDZ domain-like"/>
    <property type="match status" value="1"/>
</dbReference>
<dbReference type="GO" id="GO:0006508">
    <property type="term" value="P:proteolysis"/>
    <property type="evidence" value="ECO:0007669"/>
    <property type="project" value="UniProtKB-KW"/>
</dbReference>
<keyword evidence="3" id="KW-1133">Transmembrane helix</keyword>
<organism evidence="5 6">
    <name type="scientific">Edaphobacter dinghuensis</name>
    <dbReference type="NCBI Taxonomy" id="1560005"/>
    <lineage>
        <taxon>Bacteria</taxon>
        <taxon>Pseudomonadati</taxon>
        <taxon>Acidobacteriota</taxon>
        <taxon>Terriglobia</taxon>
        <taxon>Terriglobales</taxon>
        <taxon>Acidobacteriaceae</taxon>
        <taxon>Edaphobacter</taxon>
    </lineage>
</organism>
<reference evidence="5" key="2">
    <citation type="submission" date="2020-09" db="EMBL/GenBank/DDBJ databases">
        <authorList>
            <person name="Sun Q."/>
            <person name="Zhou Y."/>
        </authorList>
    </citation>
    <scope>NUCLEOTIDE SEQUENCE</scope>
    <source>
        <strain evidence="5">CGMCC 1.12997</strain>
    </source>
</reference>
<evidence type="ECO:0000313" key="6">
    <source>
        <dbReference type="Proteomes" id="UP000647241"/>
    </source>
</evidence>
<dbReference type="PANTHER" id="PTHR43343">
    <property type="entry name" value="PEPTIDASE S12"/>
    <property type="match status" value="1"/>
</dbReference>
<dbReference type="SUPFAM" id="SSF50494">
    <property type="entry name" value="Trypsin-like serine proteases"/>
    <property type="match status" value="1"/>
</dbReference>
<dbReference type="InterPro" id="IPR001478">
    <property type="entry name" value="PDZ"/>
</dbReference>
<dbReference type="Proteomes" id="UP000647241">
    <property type="component" value="Unassembled WGS sequence"/>
</dbReference>
<dbReference type="PROSITE" id="PS50106">
    <property type="entry name" value="PDZ"/>
    <property type="match status" value="1"/>
</dbReference>
<dbReference type="Gene3D" id="2.30.42.10">
    <property type="match status" value="1"/>
</dbReference>
<keyword evidence="3" id="KW-0472">Membrane</keyword>
<name>A0A917HSC5_9BACT</name>
<dbReference type="AlphaFoldDB" id="A0A917HSC5"/>
<dbReference type="InterPro" id="IPR009003">
    <property type="entry name" value="Peptidase_S1_PA"/>
</dbReference>
<dbReference type="SMART" id="SM00228">
    <property type="entry name" value="PDZ"/>
    <property type="match status" value="1"/>
</dbReference>
<dbReference type="InterPro" id="IPR051201">
    <property type="entry name" value="Chloro_Bact_Ser_Proteases"/>
</dbReference>
<dbReference type="InterPro" id="IPR001940">
    <property type="entry name" value="Peptidase_S1C"/>
</dbReference>
<evidence type="ECO:0000256" key="2">
    <source>
        <dbReference type="ARBA" id="ARBA00022801"/>
    </source>
</evidence>
<dbReference type="GO" id="GO:0004252">
    <property type="term" value="F:serine-type endopeptidase activity"/>
    <property type="evidence" value="ECO:0007669"/>
    <property type="project" value="InterPro"/>
</dbReference>
<reference evidence="5" key="1">
    <citation type="journal article" date="2014" name="Int. J. Syst. Evol. Microbiol.">
        <title>Complete genome sequence of Corynebacterium casei LMG S-19264T (=DSM 44701T), isolated from a smear-ripened cheese.</title>
        <authorList>
            <consortium name="US DOE Joint Genome Institute (JGI-PGF)"/>
            <person name="Walter F."/>
            <person name="Albersmeier A."/>
            <person name="Kalinowski J."/>
            <person name="Ruckert C."/>
        </authorList>
    </citation>
    <scope>NUCLEOTIDE SEQUENCE</scope>
    <source>
        <strain evidence="5">CGMCC 1.12997</strain>
    </source>
</reference>
<evidence type="ECO:0000313" key="5">
    <source>
        <dbReference type="EMBL" id="GGG87723.1"/>
    </source>
</evidence>
<keyword evidence="2" id="KW-0378">Hydrolase</keyword>
<feature type="transmembrane region" description="Helical" evidence="3">
    <location>
        <begin position="12"/>
        <end position="30"/>
    </location>
</feature>
<evidence type="ECO:0000256" key="3">
    <source>
        <dbReference type="SAM" id="Phobius"/>
    </source>
</evidence>
<dbReference type="Gene3D" id="2.40.10.120">
    <property type="match status" value="1"/>
</dbReference>